<gene>
    <name evidence="1" type="ORF">Tci_631482</name>
</gene>
<evidence type="ECO:0000313" key="1">
    <source>
        <dbReference type="EMBL" id="GFA59510.1"/>
    </source>
</evidence>
<reference evidence="1" key="1">
    <citation type="journal article" date="2019" name="Sci. Rep.">
        <title>Draft genome of Tanacetum cinerariifolium, the natural source of mosquito coil.</title>
        <authorList>
            <person name="Yamashiro T."/>
            <person name="Shiraishi A."/>
            <person name="Satake H."/>
            <person name="Nakayama K."/>
        </authorList>
    </citation>
    <scope>NUCLEOTIDE SEQUENCE</scope>
</reference>
<comment type="caution">
    <text evidence="1">The sequence shown here is derived from an EMBL/GenBank/DDBJ whole genome shotgun (WGS) entry which is preliminary data.</text>
</comment>
<organism evidence="1">
    <name type="scientific">Tanacetum cinerariifolium</name>
    <name type="common">Dalmatian daisy</name>
    <name type="synonym">Chrysanthemum cinerariifolium</name>
    <dbReference type="NCBI Taxonomy" id="118510"/>
    <lineage>
        <taxon>Eukaryota</taxon>
        <taxon>Viridiplantae</taxon>
        <taxon>Streptophyta</taxon>
        <taxon>Embryophyta</taxon>
        <taxon>Tracheophyta</taxon>
        <taxon>Spermatophyta</taxon>
        <taxon>Magnoliopsida</taxon>
        <taxon>eudicotyledons</taxon>
        <taxon>Gunneridae</taxon>
        <taxon>Pentapetalae</taxon>
        <taxon>asterids</taxon>
        <taxon>campanulids</taxon>
        <taxon>Asterales</taxon>
        <taxon>Asteraceae</taxon>
        <taxon>Asteroideae</taxon>
        <taxon>Anthemideae</taxon>
        <taxon>Anthemidinae</taxon>
        <taxon>Tanacetum</taxon>
    </lineage>
</organism>
<name>A0A699JUY7_TANCI</name>
<proteinExistence type="predicted"/>
<dbReference type="EMBL" id="BKCJ010451945">
    <property type="protein sequence ID" value="GFA59510.1"/>
    <property type="molecule type" value="Genomic_DNA"/>
</dbReference>
<sequence>MDHLLQWKEIASWAVHFPRWLEDPYMYGSSPSVTGGYVSFGGSSSPSMVGGYAQFVSQTNGSEGMCCVVHHLRWKDDMSCPVSFSLVSRSSVSFLRYLVIANLWILKSRSDLRSRFCKDENDTE</sequence>
<protein>
    <submittedName>
        <fullName evidence="1">Uncharacterized protein</fullName>
    </submittedName>
</protein>
<dbReference type="AlphaFoldDB" id="A0A699JUY7"/>
<accession>A0A699JUY7</accession>